<proteinExistence type="predicted"/>
<dbReference type="GO" id="GO:0006313">
    <property type="term" value="P:DNA transposition"/>
    <property type="evidence" value="ECO:0007669"/>
    <property type="project" value="InterPro"/>
</dbReference>
<dbReference type="InterPro" id="IPR047650">
    <property type="entry name" value="Transpos_IS110"/>
</dbReference>
<evidence type="ECO:0000313" key="2">
    <source>
        <dbReference type="EMBL" id="QCY48200.1"/>
    </source>
</evidence>
<reference evidence="2 3" key="1">
    <citation type="submission" date="2018-12" db="EMBL/GenBank/DDBJ databases">
        <title>Complete Genome Sequence of Glutamicibacter creatinolyticus strain LGCM259,isolated from an abscess of a 12-year-old mare in Italy.</title>
        <authorList>
            <person name="Santos R.G."/>
            <person name="Silva A.L."/>
            <person name="Seyffert N."/>
            <person name="Castro T.L.P."/>
            <person name="Attili A.R."/>
            <person name="Rifici C."/>
            <person name="Mazzullo G."/>
            <person name="Brenig B."/>
            <person name="Venanzi F."/>
            <person name="Azevedo V."/>
        </authorList>
    </citation>
    <scope>NUCLEOTIDE SEQUENCE [LARGE SCALE GENOMIC DNA]</scope>
    <source>
        <strain evidence="2 3">LGCM 259</strain>
    </source>
</reference>
<gene>
    <name evidence="2" type="ORF">GcLGCM259_2493</name>
</gene>
<dbReference type="AlphaFoldDB" id="A0A5B7WY13"/>
<dbReference type="PANTHER" id="PTHR33055:SF16">
    <property type="entry name" value="TRANSPOSASE FOR INSERTION SEQUENCE ELEMENT IS1547"/>
    <property type="match status" value="1"/>
</dbReference>
<dbReference type="EMBL" id="CP034412">
    <property type="protein sequence ID" value="QCY48200.1"/>
    <property type="molecule type" value="Genomic_DNA"/>
</dbReference>
<protein>
    <submittedName>
        <fullName evidence="2">IS110 family transposase</fullName>
    </submittedName>
</protein>
<dbReference type="GO" id="GO:0003677">
    <property type="term" value="F:DNA binding"/>
    <property type="evidence" value="ECO:0007669"/>
    <property type="project" value="InterPro"/>
</dbReference>
<name>A0A5B7WY13_9MICC</name>
<dbReference type="GO" id="GO:0004803">
    <property type="term" value="F:transposase activity"/>
    <property type="evidence" value="ECO:0007669"/>
    <property type="project" value="InterPro"/>
</dbReference>
<sequence>MSILGTGIDLLSQPRADGIRAAMNLLLTRRRRIEQQCTANRNALNALVRQTDLGLDTRRALTDQQIADISSWRSRRSDGLEQRIARQEATELANDILSAAARLKSNKTQLAELSEQIAPGFQDQPGLGPVTTGIILVSYSHHGRFRSEAAFASLAGAAPLQASSGNVTRHRLNRHGDRQLNMALDVVIRNRMIHDQTTKEYAERRTAEGLSYREIKRVLKRYLARSIFRWLERNFALT</sequence>
<evidence type="ECO:0000313" key="3">
    <source>
        <dbReference type="Proteomes" id="UP000307000"/>
    </source>
</evidence>
<dbReference type="Pfam" id="PF02371">
    <property type="entry name" value="Transposase_20"/>
    <property type="match status" value="1"/>
</dbReference>
<keyword evidence="3" id="KW-1185">Reference proteome</keyword>
<organism evidence="2 3">
    <name type="scientific">Glutamicibacter creatinolyticus</name>
    <dbReference type="NCBI Taxonomy" id="162496"/>
    <lineage>
        <taxon>Bacteria</taxon>
        <taxon>Bacillati</taxon>
        <taxon>Actinomycetota</taxon>
        <taxon>Actinomycetes</taxon>
        <taxon>Micrococcales</taxon>
        <taxon>Micrococcaceae</taxon>
        <taxon>Glutamicibacter</taxon>
    </lineage>
</organism>
<dbReference type="Proteomes" id="UP000307000">
    <property type="component" value="Chromosome"/>
</dbReference>
<feature type="domain" description="Transposase IS116/IS110/IS902 C-terminal" evidence="1">
    <location>
        <begin position="124"/>
        <end position="201"/>
    </location>
</feature>
<accession>A0A5B7WY13</accession>
<dbReference type="PANTHER" id="PTHR33055">
    <property type="entry name" value="TRANSPOSASE FOR INSERTION SEQUENCE ELEMENT IS1111A"/>
    <property type="match status" value="1"/>
</dbReference>
<evidence type="ECO:0000259" key="1">
    <source>
        <dbReference type="Pfam" id="PF02371"/>
    </source>
</evidence>
<dbReference type="InterPro" id="IPR003346">
    <property type="entry name" value="Transposase_20"/>
</dbReference>
<dbReference type="KEGG" id="gcr:GcLGCM259_2493"/>